<dbReference type="Proteomes" id="UP000244722">
    <property type="component" value="Unassembled WGS sequence"/>
</dbReference>
<proteinExistence type="predicted"/>
<evidence type="ECO:0000313" key="1">
    <source>
        <dbReference type="EMBL" id="PUU82624.1"/>
    </source>
</evidence>
<dbReference type="STRING" id="42251.A0A2T7A4H5"/>
<dbReference type="AlphaFoldDB" id="A0A2T7A4H5"/>
<name>A0A2T7A4H5_TUBBO</name>
<reference evidence="1 2" key="1">
    <citation type="submission" date="2017-04" db="EMBL/GenBank/DDBJ databases">
        <title>Draft genome sequence of Tuber borchii Vittad., a whitish edible truffle.</title>
        <authorList>
            <consortium name="DOE Joint Genome Institute"/>
            <person name="Murat C."/>
            <person name="Kuo A."/>
            <person name="Barry K.W."/>
            <person name="Clum A."/>
            <person name="Dockter R.B."/>
            <person name="Fauchery L."/>
            <person name="Iotti M."/>
            <person name="Kohler A."/>
            <person name="Labutti K."/>
            <person name="Lindquist E.A."/>
            <person name="Lipzen A."/>
            <person name="Ohm R.A."/>
            <person name="Wang M."/>
            <person name="Grigoriev I.V."/>
            <person name="Zambonelli A."/>
            <person name="Martin F.M."/>
        </authorList>
    </citation>
    <scope>NUCLEOTIDE SEQUENCE [LARGE SCALE GENOMIC DNA]</scope>
    <source>
        <strain evidence="1 2">Tbo3840</strain>
    </source>
</reference>
<keyword evidence="2" id="KW-1185">Reference proteome</keyword>
<gene>
    <name evidence="1" type="ORF">B9Z19DRAFT_1120377</name>
</gene>
<protein>
    <submittedName>
        <fullName evidence="1">Uncharacterized protein</fullName>
    </submittedName>
</protein>
<evidence type="ECO:0000313" key="2">
    <source>
        <dbReference type="Proteomes" id="UP000244722"/>
    </source>
</evidence>
<comment type="caution">
    <text evidence="1">The sequence shown here is derived from an EMBL/GenBank/DDBJ whole genome shotgun (WGS) entry which is preliminary data.</text>
</comment>
<sequence>MYFKAHSLLAPIPLDDWDTSHLPKIPVSLKFHGGALSFCVGVMGPFRREFGSLGTNSPRGLVLLLGRDLVRLWEAVLKREKQPGHLPGPETDGKCKTPPEMPASVYGPMMNLGATAKVLADENGPPKRPLKLMDWNTPHPPLAPVESLPGPEPDPRITSPLIKHQKQGLNFMMVSKEKDRDYADSKWNPSPWRSFGHGGRALDGNFVPCDKTGARLGEVYGGILAGVMGLEKTPH</sequence>
<dbReference type="EMBL" id="NESQ01000024">
    <property type="protein sequence ID" value="PUU82624.1"/>
    <property type="molecule type" value="Genomic_DNA"/>
</dbReference>
<dbReference type="OrthoDB" id="448448at2759"/>
<accession>A0A2T7A4H5</accession>
<organism evidence="1 2">
    <name type="scientific">Tuber borchii</name>
    <name type="common">White truffle</name>
    <dbReference type="NCBI Taxonomy" id="42251"/>
    <lineage>
        <taxon>Eukaryota</taxon>
        <taxon>Fungi</taxon>
        <taxon>Dikarya</taxon>
        <taxon>Ascomycota</taxon>
        <taxon>Pezizomycotina</taxon>
        <taxon>Pezizomycetes</taxon>
        <taxon>Pezizales</taxon>
        <taxon>Tuberaceae</taxon>
        <taxon>Tuber</taxon>
    </lineage>
</organism>